<sequence>MDQDYGSVEFVDTFRKNFSTQTDFTLVDISNLEQISKQLENMYGLLKEWMSERLTSLDEPTSQLLRELVKPRNSDILMRENITSETVYTSTVDHSKHMSELTNKSLRGTKINITEIDFQDLRHVQSEETNINESRTEQLDDENEPLHMECFTVGEDDTEDIDLEDNIDQETETELQEIVQHDQSLDMECTNIKTETFNNFTIGNEENEMRGTSKNNALDTLDFEKRKENVFCTSILNHQNHLCWCNMCGDSFSAISALTYHVRMQHGKIIKPYQWQKRTSGIANDLGKYLGKNTDGNVERHMNKACKDSGQNETLKSKIQHIRGPVRPIMQSFMMTVQPVQEFPENPNTCSLLNKKVDKKCEINTENKNTDVNLKVLRNESKLPEHLKLHSYYKPVFHVKQETPMEEDERVQKMPGPLTITPDYSNEKRQRMEDAESFEDINFSPTNWTSCSFESIPKNKAYQLNQQLQETLASSPGKSMLSNGIVQGVKSMQVDHQSKSSDQKQGKLLYRLFLVNKRKRENNLENNRQFNISETTVDGNTDKRIDSKVETISVHAIVKRNESITGGNFPQEKKQVEDNKEISKDEVVPKHQFDNNSSCKMNQRRISLILHDKCDKVDMNYTVLSKICCAVCFKEFPSFSEVKSHLRINHRPPSNESQQQNHKYKCKTCGAIFIDPLVLISHSFIHSDSDVMHQHQSLHMKTDDRYSNKDKGTVNVEFQSNSSIINKPIKEEKLSNIDMNINSQDRLEYDVKIQNKKKYFYTNVE</sequence>
<evidence type="ECO:0000256" key="1">
    <source>
        <dbReference type="PROSITE-ProRule" id="PRU00042"/>
    </source>
</evidence>
<keyword evidence="1" id="KW-0479">Metal-binding</keyword>
<evidence type="ECO:0000259" key="2">
    <source>
        <dbReference type="PROSITE" id="PS50157"/>
    </source>
</evidence>
<dbReference type="PROSITE" id="PS50157">
    <property type="entry name" value="ZINC_FINGER_C2H2_2"/>
    <property type="match status" value="2"/>
</dbReference>
<gene>
    <name evidence="3" type="ORF">MCOR_44102</name>
</gene>
<accession>A0A6J8DSR3</accession>
<keyword evidence="1" id="KW-0863">Zinc-finger</keyword>
<keyword evidence="4" id="KW-1185">Reference proteome</keyword>
<dbReference type="SMART" id="SM00355">
    <property type="entry name" value="ZnF_C2H2"/>
    <property type="match status" value="3"/>
</dbReference>
<dbReference type="AlphaFoldDB" id="A0A6J8DSR3"/>
<evidence type="ECO:0000313" key="3">
    <source>
        <dbReference type="EMBL" id="CAC5410965.1"/>
    </source>
</evidence>
<dbReference type="Proteomes" id="UP000507470">
    <property type="component" value="Unassembled WGS sequence"/>
</dbReference>
<organism evidence="3 4">
    <name type="scientific">Mytilus coruscus</name>
    <name type="common">Sea mussel</name>
    <dbReference type="NCBI Taxonomy" id="42192"/>
    <lineage>
        <taxon>Eukaryota</taxon>
        <taxon>Metazoa</taxon>
        <taxon>Spiralia</taxon>
        <taxon>Lophotrochozoa</taxon>
        <taxon>Mollusca</taxon>
        <taxon>Bivalvia</taxon>
        <taxon>Autobranchia</taxon>
        <taxon>Pteriomorphia</taxon>
        <taxon>Mytilida</taxon>
        <taxon>Mytiloidea</taxon>
        <taxon>Mytilidae</taxon>
        <taxon>Mytilinae</taxon>
        <taxon>Mytilus</taxon>
    </lineage>
</organism>
<keyword evidence="1" id="KW-0862">Zinc</keyword>
<dbReference type="InterPro" id="IPR013087">
    <property type="entry name" value="Znf_C2H2_type"/>
</dbReference>
<dbReference type="InterPro" id="IPR036236">
    <property type="entry name" value="Znf_C2H2_sf"/>
</dbReference>
<proteinExistence type="predicted"/>
<dbReference type="PROSITE" id="PS00028">
    <property type="entry name" value="ZINC_FINGER_C2H2_1"/>
    <property type="match status" value="3"/>
</dbReference>
<dbReference type="OrthoDB" id="10337854at2759"/>
<feature type="domain" description="C2H2-type" evidence="2">
    <location>
        <begin position="664"/>
        <end position="691"/>
    </location>
</feature>
<protein>
    <submittedName>
        <fullName evidence="3">ZBTB44</fullName>
    </submittedName>
</protein>
<dbReference type="Gene3D" id="3.30.160.60">
    <property type="entry name" value="Classic Zinc Finger"/>
    <property type="match status" value="1"/>
</dbReference>
<reference evidence="3 4" key="1">
    <citation type="submission" date="2020-06" db="EMBL/GenBank/DDBJ databases">
        <authorList>
            <person name="Li R."/>
            <person name="Bekaert M."/>
        </authorList>
    </citation>
    <scope>NUCLEOTIDE SEQUENCE [LARGE SCALE GENOMIC DNA]</scope>
    <source>
        <strain evidence="4">wild</strain>
    </source>
</reference>
<dbReference type="EMBL" id="CACVKT020007820">
    <property type="protein sequence ID" value="CAC5410965.1"/>
    <property type="molecule type" value="Genomic_DNA"/>
</dbReference>
<dbReference type="SUPFAM" id="SSF57667">
    <property type="entry name" value="beta-beta-alpha zinc fingers"/>
    <property type="match status" value="1"/>
</dbReference>
<evidence type="ECO:0000313" key="4">
    <source>
        <dbReference type="Proteomes" id="UP000507470"/>
    </source>
</evidence>
<feature type="domain" description="C2H2-type" evidence="2">
    <location>
        <begin position="243"/>
        <end position="266"/>
    </location>
</feature>
<name>A0A6J8DSR3_MYTCO</name>
<dbReference type="GO" id="GO:0008270">
    <property type="term" value="F:zinc ion binding"/>
    <property type="evidence" value="ECO:0007669"/>
    <property type="project" value="UniProtKB-KW"/>
</dbReference>